<reference evidence="1 2" key="1">
    <citation type="submission" date="2014-04" db="EMBL/GenBank/DDBJ databases">
        <authorList>
            <consortium name="DOE Joint Genome Institute"/>
            <person name="Kuo A."/>
            <person name="Kohler A."/>
            <person name="Costa M.D."/>
            <person name="Nagy L.G."/>
            <person name="Floudas D."/>
            <person name="Copeland A."/>
            <person name="Barry K.W."/>
            <person name="Cichocki N."/>
            <person name="Veneault-Fourrey C."/>
            <person name="LaButti K."/>
            <person name="Lindquist E.A."/>
            <person name="Lipzen A."/>
            <person name="Lundell T."/>
            <person name="Morin E."/>
            <person name="Murat C."/>
            <person name="Sun H."/>
            <person name="Tunlid A."/>
            <person name="Henrissat B."/>
            <person name="Grigoriev I.V."/>
            <person name="Hibbett D.S."/>
            <person name="Martin F."/>
            <person name="Nordberg H.P."/>
            <person name="Cantor M.N."/>
            <person name="Hua S.X."/>
        </authorList>
    </citation>
    <scope>NUCLEOTIDE SEQUENCE [LARGE SCALE GENOMIC DNA]</scope>
    <source>
        <strain evidence="1 2">Marx 270</strain>
    </source>
</reference>
<evidence type="ECO:0000313" key="2">
    <source>
        <dbReference type="Proteomes" id="UP000054217"/>
    </source>
</evidence>
<reference evidence="2" key="2">
    <citation type="submission" date="2015-01" db="EMBL/GenBank/DDBJ databases">
        <title>Evolutionary Origins and Diversification of the Mycorrhizal Mutualists.</title>
        <authorList>
            <consortium name="DOE Joint Genome Institute"/>
            <consortium name="Mycorrhizal Genomics Consortium"/>
            <person name="Kohler A."/>
            <person name="Kuo A."/>
            <person name="Nagy L.G."/>
            <person name="Floudas D."/>
            <person name="Copeland A."/>
            <person name="Barry K.W."/>
            <person name="Cichocki N."/>
            <person name="Veneault-Fourrey C."/>
            <person name="LaButti K."/>
            <person name="Lindquist E.A."/>
            <person name="Lipzen A."/>
            <person name="Lundell T."/>
            <person name="Morin E."/>
            <person name="Murat C."/>
            <person name="Riley R."/>
            <person name="Ohm R."/>
            <person name="Sun H."/>
            <person name="Tunlid A."/>
            <person name="Henrissat B."/>
            <person name="Grigoriev I.V."/>
            <person name="Hibbett D.S."/>
            <person name="Martin F."/>
        </authorList>
    </citation>
    <scope>NUCLEOTIDE SEQUENCE [LARGE SCALE GENOMIC DNA]</scope>
    <source>
        <strain evidence="2">Marx 270</strain>
    </source>
</reference>
<dbReference type="AlphaFoldDB" id="A0A0C3P852"/>
<protein>
    <submittedName>
        <fullName evidence="1">Uncharacterized protein</fullName>
    </submittedName>
</protein>
<sequence>MKYLFVAPITLPQVFTQCFAPHDAVLPTSTTYKYVSCSHRGFTEALFKRGILRVHLAHEVTAIGDVFVTPEFASNSLRLNFSQGSPVHRIAH</sequence>
<dbReference type="EMBL" id="KN831974">
    <property type="protein sequence ID" value="KIO03836.1"/>
    <property type="molecule type" value="Genomic_DNA"/>
</dbReference>
<dbReference type="HOGENOM" id="CLU_2414182_0_0_1"/>
<evidence type="ECO:0000313" key="1">
    <source>
        <dbReference type="EMBL" id="KIO03836.1"/>
    </source>
</evidence>
<organism evidence="1 2">
    <name type="scientific">Pisolithus tinctorius Marx 270</name>
    <dbReference type="NCBI Taxonomy" id="870435"/>
    <lineage>
        <taxon>Eukaryota</taxon>
        <taxon>Fungi</taxon>
        <taxon>Dikarya</taxon>
        <taxon>Basidiomycota</taxon>
        <taxon>Agaricomycotina</taxon>
        <taxon>Agaricomycetes</taxon>
        <taxon>Agaricomycetidae</taxon>
        <taxon>Boletales</taxon>
        <taxon>Sclerodermatineae</taxon>
        <taxon>Pisolithaceae</taxon>
        <taxon>Pisolithus</taxon>
    </lineage>
</organism>
<accession>A0A0C3P852</accession>
<keyword evidence="2" id="KW-1185">Reference proteome</keyword>
<gene>
    <name evidence="1" type="ORF">M404DRAFT_1001004</name>
</gene>
<proteinExistence type="predicted"/>
<name>A0A0C3P852_PISTI</name>
<dbReference type="Proteomes" id="UP000054217">
    <property type="component" value="Unassembled WGS sequence"/>
</dbReference>
<dbReference type="InParanoid" id="A0A0C3P852"/>